<gene>
    <name evidence="4" type="ORF">ASZ90_006283</name>
</gene>
<dbReference type="GO" id="GO:0009318">
    <property type="term" value="C:exodeoxyribonuclease VII complex"/>
    <property type="evidence" value="ECO:0007669"/>
    <property type="project" value="InterPro"/>
</dbReference>
<dbReference type="GO" id="GO:0008855">
    <property type="term" value="F:exodeoxyribonuclease VII activity"/>
    <property type="evidence" value="ECO:0007669"/>
    <property type="project" value="UniProtKB-EC"/>
</dbReference>
<dbReference type="EMBL" id="LNQE01000879">
    <property type="protein sequence ID" value="KUG23919.1"/>
    <property type="molecule type" value="Genomic_DNA"/>
</dbReference>
<keyword evidence="2" id="KW-0540">Nuclease</keyword>
<dbReference type="EC" id="3.1.11.6" evidence="4"/>
<reference evidence="4" key="1">
    <citation type="journal article" date="2015" name="Proc. Natl. Acad. Sci. U.S.A.">
        <title>Networks of energetic and metabolic interactions define dynamics in microbial communities.</title>
        <authorList>
            <person name="Embree M."/>
            <person name="Liu J.K."/>
            <person name="Al-Bassam M.M."/>
            <person name="Zengler K."/>
        </authorList>
    </citation>
    <scope>NUCLEOTIDE SEQUENCE</scope>
</reference>
<sequence length="76" mass="8901">MAKEKFEDALEKLEDIVRKMEAGDIPLDEALKSFEEGIRLIRFCSAKLEETERRVELLLGKEDSLKVKNFQDEDRD</sequence>
<comment type="caution">
    <text evidence="4">The sequence shown here is derived from an EMBL/GenBank/DDBJ whole genome shotgun (WGS) entry which is preliminary data.</text>
</comment>
<dbReference type="NCBIfam" id="TIGR01280">
    <property type="entry name" value="xseB"/>
    <property type="match status" value="1"/>
</dbReference>
<evidence type="ECO:0000313" key="4">
    <source>
        <dbReference type="EMBL" id="KUG23919.1"/>
    </source>
</evidence>
<keyword evidence="3 4" id="KW-0378">Hydrolase</keyword>
<name>A0A0W8FSP2_9ZZZZ</name>
<accession>A0A0W8FSP2</accession>
<proteinExistence type="inferred from homology"/>
<dbReference type="PANTHER" id="PTHR34137:SF1">
    <property type="entry name" value="EXODEOXYRIBONUCLEASE 7 SMALL SUBUNIT"/>
    <property type="match status" value="1"/>
</dbReference>
<evidence type="ECO:0000256" key="3">
    <source>
        <dbReference type="ARBA" id="ARBA00022801"/>
    </source>
</evidence>
<evidence type="ECO:0000256" key="2">
    <source>
        <dbReference type="ARBA" id="ARBA00022722"/>
    </source>
</evidence>
<dbReference type="InterPro" id="IPR037004">
    <property type="entry name" value="Exonuc_VII_ssu_sf"/>
</dbReference>
<dbReference type="PIRSF" id="PIRSF006488">
    <property type="entry name" value="Exonuc_VII_S"/>
    <property type="match status" value="1"/>
</dbReference>
<dbReference type="GO" id="GO:0006308">
    <property type="term" value="P:DNA catabolic process"/>
    <property type="evidence" value="ECO:0007669"/>
    <property type="project" value="InterPro"/>
</dbReference>
<organism evidence="4">
    <name type="scientific">hydrocarbon metagenome</name>
    <dbReference type="NCBI Taxonomy" id="938273"/>
    <lineage>
        <taxon>unclassified sequences</taxon>
        <taxon>metagenomes</taxon>
        <taxon>ecological metagenomes</taxon>
    </lineage>
</organism>
<dbReference type="Pfam" id="PF02609">
    <property type="entry name" value="Exonuc_VII_S"/>
    <property type="match status" value="1"/>
</dbReference>
<protein>
    <submittedName>
        <fullName evidence="4">Exodeoxyribonuclease vii small subunit</fullName>
        <ecNumber evidence="4">3.1.11.6</ecNumber>
    </submittedName>
</protein>
<dbReference type="InterPro" id="IPR003761">
    <property type="entry name" value="Exonuc_VII_S"/>
</dbReference>
<dbReference type="SUPFAM" id="SSF116842">
    <property type="entry name" value="XseB-like"/>
    <property type="match status" value="1"/>
</dbReference>
<dbReference type="GO" id="GO:0005829">
    <property type="term" value="C:cytosol"/>
    <property type="evidence" value="ECO:0007669"/>
    <property type="project" value="TreeGrafter"/>
</dbReference>
<dbReference type="HAMAP" id="MF_00337">
    <property type="entry name" value="Exonuc_7_S"/>
    <property type="match status" value="1"/>
</dbReference>
<dbReference type="PANTHER" id="PTHR34137">
    <property type="entry name" value="EXODEOXYRIBONUCLEASE 7 SMALL SUBUNIT"/>
    <property type="match status" value="1"/>
</dbReference>
<dbReference type="Gene3D" id="1.10.287.1040">
    <property type="entry name" value="Exonuclease VII, small subunit"/>
    <property type="match status" value="1"/>
</dbReference>
<dbReference type="AlphaFoldDB" id="A0A0W8FSP2"/>
<dbReference type="NCBIfam" id="NF002140">
    <property type="entry name" value="PRK00977.1-4"/>
    <property type="match status" value="1"/>
</dbReference>
<keyword evidence="1" id="KW-0963">Cytoplasm</keyword>
<evidence type="ECO:0000256" key="1">
    <source>
        <dbReference type="ARBA" id="ARBA00022490"/>
    </source>
</evidence>